<organism evidence="2 3">
    <name type="scientific">Salipiger marinus</name>
    <dbReference type="NCBI Taxonomy" id="555512"/>
    <lineage>
        <taxon>Bacteria</taxon>
        <taxon>Pseudomonadati</taxon>
        <taxon>Pseudomonadota</taxon>
        <taxon>Alphaproteobacteria</taxon>
        <taxon>Rhodobacterales</taxon>
        <taxon>Roseobacteraceae</taxon>
        <taxon>Salipiger</taxon>
    </lineage>
</organism>
<keyword evidence="1" id="KW-0812">Transmembrane</keyword>
<protein>
    <recommendedName>
        <fullName evidence="4">TadE-like protein</fullName>
    </recommendedName>
</protein>
<accession>A0A1G8MMY7</accession>
<evidence type="ECO:0008006" key="4">
    <source>
        <dbReference type="Google" id="ProtNLM"/>
    </source>
</evidence>
<gene>
    <name evidence="2" type="ORF">SAMN04487993_1008152</name>
</gene>
<keyword evidence="3" id="KW-1185">Reference proteome</keyword>
<dbReference type="STRING" id="555512.SAMN04487993_1008152"/>
<dbReference type="AlphaFoldDB" id="A0A1G8MMY7"/>
<reference evidence="3" key="1">
    <citation type="submission" date="2016-10" db="EMBL/GenBank/DDBJ databases">
        <authorList>
            <person name="Varghese N."/>
            <person name="Submissions S."/>
        </authorList>
    </citation>
    <scope>NUCLEOTIDE SEQUENCE [LARGE SCALE GENOMIC DNA]</scope>
    <source>
        <strain evidence="3">DSM 26424</strain>
    </source>
</reference>
<name>A0A1G8MMY7_9RHOB</name>
<evidence type="ECO:0000313" key="2">
    <source>
        <dbReference type="EMBL" id="SDI69165.1"/>
    </source>
</evidence>
<dbReference type="RefSeq" id="WP_089846882.1">
    <property type="nucleotide sequence ID" value="NZ_FNEJ01000008.1"/>
</dbReference>
<dbReference type="Proteomes" id="UP000199093">
    <property type="component" value="Unassembled WGS sequence"/>
</dbReference>
<keyword evidence="1" id="KW-0472">Membrane</keyword>
<evidence type="ECO:0000256" key="1">
    <source>
        <dbReference type="SAM" id="Phobius"/>
    </source>
</evidence>
<evidence type="ECO:0000313" key="3">
    <source>
        <dbReference type="Proteomes" id="UP000199093"/>
    </source>
</evidence>
<dbReference type="EMBL" id="FNEJ01000008">
    <property type="protein sequence ID" value="SDI69165.1"/>
    <property type="molecule type" value="Genomic_DNA"/>
</dbReference>
<feature type="transmembrane region" description="Helical" evidence="1">
    <location>
        <begin position="20"/>
        <end position="43"/>
    </location>
</feature>
<sequence length="178" mass="19566">MTGFVRTALRRFCRSEDGMALVPFALWMPFIVGLTLSAIELGASTLRQSTLDRALDESVRHVKLATGRLVTADQLKAEICERAPVLLSCESMLQLEMVRLDMRDWIVPPAQVACVDTGLPVNPQRFFEAGQGHDVMLLRACYKYRPIGPGGYLTAALSKDDDGYTALTSTTAFVAEPL</sequence>
<dbReference type="OrthoDB" id="7907064at2"/>
<proteinExistence type="predicted"/>
<keyword evidence="1" id="KW-1133">Transmembrane helix</keyword>